<sequence length="923" mass="103154">MRQSTIFSLALSLCTAVQASNPVLGGYVSGACDSCLDNVYEMCPGDYKTRPYATCMCAGDGSAAFVSCMSQCDPGLNEPANAVTTWYTYCVMFFKDLCDGAQEYLDAEKYNEECSKKAIAAGGIGEKKGEDGDDGSEEPEKPEANETKGSSPKETGDSASKDEANNSETTKTSDSAKTTSTSGAMATVAQGCPKMHFNLLDRSNMHAQPRWLSNFANKADHSALRKEYPESMADPFSIAASIAGIISLTDTVFGYVFRYGRAATGAKEDVRRLGDEINSFSGVLRSLHALACDFETQGQEFESTLRVEHLSQCERTFEMIGKRVKKALDDFNKPSKLHTLSRQLKWPYSTSETKELLADVEHQDKSNHDLEKTFAQAKISAQILLDNQKKRILDFFMTPDGNPQRNLDQSIKWRQPTTGTWLLESKELKDWLATSGSRLWLKGIPGGGKTILAGAVIQEILAKSVAGTNSTGVAFYFCDYKDSKTHCPIKILGAVAHQLALQKDDAFAYLENYYHDLHPERALNKTPDVDELRATITRMSKTFDQVFIIIDGIDECGGEVQNVARALAELADSTDTASIAIFSRDEEEIRTALNDDFKQVKISARREDVATYIKAEMELRERRGQPIVRDATVKKVELKLIERAQGMFRWVVCQINYMGELWTDIDCLEALGTLPRTLHESYYRILERLNKLPAKTRRSVQLCLKLLAFFPVRLSIPDLCQAVSMPEELGARMDHIVDEHLIMRTCSSLIWKTTTGEYFEFAHFTVQEFLEDEALLSLPNFAPYRICRELDEPDLGLLCLKFIQLRNFDGDITDLEQILSEHVKSLSFYEIAATQWPQLTANCFAKSGSLEAAKALFRPKNTVFLVWSSVFIYQTTFWTKPPEPGEGVIGVAEMAQRTLFEGLRPIHMAATLNIPEICSFLIQ</sequence>
<evidence type="ECO:0000313" key="5">
    <source>
        <dbReference type="EMBL" id="KAF4432131.1"/>
    </source>
</evidence>
<dbReference type="OrthoDB" id="194358at2759"/>
<feature type="domain" description="Nephrocystin 3-like N-terminal" evidence="4">
    <location>
        <begin position="418"/>
        <end position="584"/>
    </location>
</feature>
<dbReference type="PANTHER" id="PTHR10039">
    <property type="entry name" value="AMELOGENIN"/>
    <property type="match status" value="1"/>
</dbReference>
<feature type="signal peptide" evidence="3">
    <location>
        <begin position="1"/>
        <end position="19"/>
    </location>
</feature>
<evidence type="ECO:0000256" key="3">
    <source>
        <dbReference type="SAM" id="SignalP"/>
    </source>
</evidence>
<feature type="chain" id="PRO_5034816891" description="Nephrocystin 3-like N-terminal domain-containing protein" evidence="3">
    <location>
        <begin position="20"/>
        <end position="923"/>
    </location>
</feature>
<evidence type="ECO:0000313" key="6">
    <source>
        <dbReference type="Proteomes" id="UP000605986"/>
    </source>
</evidence>
<evidence type="ECO:0000256" key="2">
    <source>
        <dbReference type="SAM" id="MobiDB-lite"/>
    </source>
</evidence>
<accession>A0A8H4JKC0</accession>
<name>A0A8H4JKC0_9HYPO</name>
<evidence type="ECO:0000256" key="1">
    <source>
        <dbReference type="ARBA" id="ARBA00022737"/>
    </source>
</evidence>
<dbReference type="Proteomes" id="UP000605986">
    <property type="component" value="Unassembled WGS sequence"/>
</dbReference>
<gene>
    <name evidence="5" type="ORF">F53441_13850</name>
</gene>
<dbReference type="EMBL" id="JAADJG010000956">
    <property type="protein sequence ID" value="KAF4432131.1"/>
    <property type="molecule type" value="Genomic_DNA"/>
</dbReference>
<comment type="caution">
    <text evidence="5">The sequence shown here is derived from an EMBL/GenBank/DDBJ whole genome shotgun (WGS) entry which is preliminary data.</text>
</comment>
<keyword evidence="1" id="KW-0677">Repeat</keyword>
<dbReference type="Gene3D" id="3.40.50.300">
    <property type="entry name" value="P-loop containing nucleotide triphosphate hydrolases"/>
    <property type="match status" value="1"/>
</dbReference>
<feature type="compositionally biased region" description="Basic and acidic residues" evidence="2">
    <location>
        <begin position="154"/>
        <end position="164"/>
    </location>
</feature>
<dbReference type="AlphaFoldDB" id="A0A8H4JKC0"/>
<dbReference type="PANTHER" id="PTHR10039:SF15">
    <property type="entry name" value="NACHT DOMAIN-CONTAINING PROTEIN"/>
    <property type="match status" value="1"/>
</dbReference>
<reference evidence="5" key="1">
    <citation type="submission" date="2020-01" db="EMBL/GenBank/DDBJ databases">
        <title>Identification and distribution of gene clusters putatively required for synthesis of sphingolipid metabolism inhibitors in phylogenetically diverse species of the filamentous fungus Fusarium.</title>
        <authorList>
            <person name="Kim H.-S."/>
            <person name="Busman M."/>
            <person name="Brown D.W."/>
            <person name="Divon H."/>
            <person name="Uhlig S."/>
            <person name="Proctor R.H."/>
        </authorList>
    </citation>
    <scope>NUCLEOTIDE SEQUENCE</scope>
    <source>
        <strain evidence="5">NRRL 53441</strain>
    </source>
</reference>
<protein>
    <recommendedName>
        <fullName evidence="4">Nephrocystin 3-like N-terminal domain-containing protein</fullName>
    </recommendedName>
</protein>
<keyword evidence="3" id="KW-0732">Signal</keyword>
<proteinExistence type="predicted"/>
<keyword evidence="6" id="KW-1185">Reference proteome</keyword>
<dbReference type="InterPro" id="IPR027417">
    <property type="entry name" value="P-loop_NTPase"/>
</dbReference>
<feature type="compositionally biased region" description="Low complexity" evidence="2">
    <location>
        <begin position="167"/>
        <end position="182"/>
    </location>
</feature>
<dbReference type="Pfam" id="PF24883">
    <property type="entry name" value="NPHP3_N"/>
    <property type="match status" value="1"/>
</dbReference>
<dbReference type="SUPFAM" id="SSF52540">
    <property type="entry name" value="P-loop containing nucleoside triphosphate hydrolases"/>
    <property type="match status" value="1"/>
</dbReference>
<evidence type="ECO:0000259" key="4">
    <source>
        <dbReference type="Pfam" id="PF24883"/>
    </source>
</evidence>
<dbReference type="InterPro" id="IPR056884">
    <property type="entry name" value="NPHP3-like_N"/>
</dbReference>
<feature type="region of interest" description="Disordered" evidence="2">
    <location>
        <begin position="125"/>
        <end position="182"/>
    </location>
</feature>
<dbReference type="PROSITE" id="PS51257">
    <property type="entry name" value="PROKAR_LIPOPROTEIN"/>
    <property type="match status" value="1"/>
</dbReference>
<organism evidence="5 6">
    <name type="scientific">Fusarium austroafricanum</name>
    <dbReference type="NCBI Taxonomy" id="2364996"/>
    <lineage>
        <taxon>Eukaryota</taxon>
        <taxon>Fungi</taxon>
        <taxon>Dikarya</taxon>
        <taxon>Ascomycota</taxon>
        <taxon>Pezizomycotina</taxon>
        <taxon>Sordariomycetes</taxon>
        <taxon>Hypocreomycetidae</taxon>
        <taxon>Hypocreales</taxon>
        <taxon>Nectriaceae</taxon>
        <taxon>Fusarium</taxon>
        <taxon>Fusarium concolor species complex</taxon>
    </lineage>
</organism>